<accession>A0A1H9P9X2</accession>
<dbReference type="SMART" id="SM00421">
    <property type="entry name" value="HTH_LUXR"/>
    <property type="match status" value="1"/>
</dbReference>
<dbReference type="PANTHER" id="PTHR44688:SF25">
    <property type="entry name" value="HTH LUXR-TYPE DOMAIN-CONTAINING PROTEIN"/>
    <property type="match status" value="1"/>
</dbReference>
<organism evidence="5 6">
    <name type="scientific">Tranquillimonas rosea</name>
    <dbReference type="NCBI Taxonomy" id="641238"/>
    <lineage>
        <taxon>Bacteria</taxon>
        <taxon>Pseudomonadati</taxon>
        <taxon>Pseudomonadota</taxon>
        <taxon>Alphaproteobacteria</taxon>
        <taxon>Rhodobacterales</taxon>
        <taxon>Roseobacteraceae</taxon>
        <taxon>Tranquillimonas</taxon>
    </lineage>
</organism>
<dbReference type="EMBL" id="FOGU01000001">
    <property type="protein sequence ID" value="SER44917.1"/>
    <property type="molecule type" value="Genomic_DNA"/>
</dbReference>
<keyword evidence="6" id="KW-1185">Reference proteome</keyword>
<dbReference type="Proteomes" id="UP000198885">
    <property type="component" value="Unassembled WGS sequence"/>
</dbReference>
<dbReference type="CDD" id="cd06170">
    <property type="entry name" value="LuxR_C_like"/>
    <property type="match status" value="1"/>
</dbReference>
<dbReference type="PANTHER" id="PTHR44688">
    <property type="entry name" value="DNA-BINDING TRANSCRIPTIONAL ACTIVATOR DEVR_DOSR"/>
    <property type="match status" value="1"/>
</dbReference>
<gene>
    <name evidence="5" type="ORF">SAMN04490244_10185</name>
</gene>
<dbReference type="Gene3D" id="1.10.10.10">
    <property type="entry name" value="Winged helix-like DNA-binding domain superfamily/Winged helix DNA-binding domain"/>
    <property type="match status" value="1"/>
</dbReference>
<dbReference type="PRINTS" id="PR00038">
    <property type="entry name" value="HTHLUXR"/>
</dbReference>
<dbReference type="OrthoDB" id="3679796at2"/>
<name>A0A1H9P9X2_9RHOB</name>
<keyword evidence="1" id="KW-0805">Transcription regulation</keyword>
<dbReference type="SUPFAM" id="SSF75516">
    <property type="entry name" value="Pheromone-binding domain of LuxR-like quorum-sensing transcription factors"/>
    <property type="match status" value="1"/>
</dbReference>
<dbReference type="Gene3D" id="3.30.450.80">
    <property type="entry name" value="Transcription factor LuxR-like, autoinducer-binding domain"/>
    <property type="match status" value="1"/>
</dbReference>
<dbReference type="GO" id="GO:0003677">
    <property type="term" value="F:DNA binding"/>
    <property type="evidence" value="ECO:0007669"/>
    <property type="project" value="UniProtKB-KW"/>
</dbReference>
<evidence type="ECO:0000259" key="4">
    <source>
        <dbReference type="PROSITE" id="PS50043"/>
    </source>
</evidence>
<dbReference type="STRING" id="641238.SAMN04490244_10185"/>
<evidence type="ECO:0000256" key="1">
    <source>
        <dbReference type="ARBA" id="ARBA00023015"/>
    </source>
</evidence>
<dbReference type="Pfam" id="PF00196">
    <property type="entry name" value="GerE"/>
    <property type="match status" value="1"/>
</dbReference>
<sequence length="247" mass="28159">MLKTVERLLDSVTMQDVWSIHSETMAEYGFDRLLYGFTRFRTTTGFGDSDDFLILSNHDSAYTDRFVKGGLYFHAPMVRWAAQNNGACSWRWMWDHEDSMSESERAVMEFNRSHDVVAGYSIAFRDASVRNKGAIALTARRGLSQDDVDAVWAQNGREIVALNTITHLKVINLPYENPSRTLTDRQREVLEWVRDGKTAQDIAQIMGLTSATVEKHLRLARDTLDVDTTAQAVLKASFQNQIFVLQQ</sequence>
<proteinExistence type="predicted"/>
<dbReference type="InterPro" id="IPR000792">
    <property type="entry name" value="Tscrpt_reg_LuxR_C"/>
</dbReference>
<evidence type="ECO:0000313" key="5">
    <source>
        <dbReference type="EMBL" id="SER44917.1"/>
    </source>
</evidence>
<dbReference type="GO" id="GO:0006355">
    <property type="term" value="P:regulation of DNA-templated transcription"/>
    <property type="evidence" value="ECO:0007669"/>
    <property type="project" value="InterPro"/>
</dbReference>
<dbReference type="InterPro" id="IPR005143">
    <property type="entry name" value="TF_LuxR_autoind-bd_dom"/>
</dbReference>
<feature type="domain" description="HTH luxR-type" evidence="4">
    <location>
        <begin position="175"/>
        <end position="240"/>
    </location>
</feature>
<protein>
    <submittedName>
        <fullName evidence="5">LuxR family transcriptional regulator</fullName>
    </submittedName>
</protein>
<reference evidence="5 6" key="1">
    <citation type="submission" date="2016-10" db="EMBL/GenBank/DDBJ databases">
        <authorList>
            <person name="de Groot N.N."/>
        </authorList>
    </citation>
    <scope>NUCLEOTIDE SEQUENCE [LARGE SCALE GENOMIC DNA]</scope>
    <source>
        <strain evidence="5 6">DSM 23042</strain>
    </source>
</reference>
<dbReference type="InterPro" id="IPR036388">
    <property type="entry name" value="WH-like_DNA-bd_sf"/>
</dbReference>
<dbReference type="InterPro" id="IPR016032">
    <property type="entry name" value="Sig_transdc_resp-reg_C-effctor"/>
</dbReference>
<dbReference type="InterPro" id="IPR036693">
    <property type="entry name" value="TF_LuxR_autoind-bd_dom_sf"/>
</dbReference>
<dbReference type="Pfam" id="PF03472">
    <property type="entry name" value="Autoind_bind"/>
    <property type="match status" value="1"/>
</dbReference>
<keyword evidence="2" id="KW-0238">DNA-binding</keyword>
<keyword evidence="3" id="KW-0804">Transcription</keyword>
<evidence type="ECO:0000313" key="6">
    <source>
        <dbReference type="Proteomes" id="UP000198885"/>
    </source>
</evidence>
<dbReference type="AlphaFoldDB" id="A0A1H9P9X2"/>
<dbReference type="PROSITE" id="PS50043">
    <property type="entry name" value="HTH_LUXR_2"/>
    <property type="match status" value="1"/>
</dbReference>
<dbReference type="RefSeq" id="WP_092686763.1">
    <property type="nucleotide sequence ID" value="NZ_CBDDGO010000004.1"/>
</dbReference>
<evidence type="ECO:0000256" key="2">
    <source>
        <dbReference type="ARBA" id="ARBA00023125"/>
    </source>
</evidence>
<dbReference type="SUPFAM" id="SSF46894">
    <property type="entry name" value="C-terminal effector domain of the bipartite response regulators"/>
    <property type="match status" value="1"/>
</dbReference>
<evidence type="ECO:0000256" key="3">
    <source>
        <dbReference type="ARBA" id="ARBA00023163"/>
    </source>
</evidence>